<keyword evidence="1" id="KW-0560">Oxidoreductase</keyword>
<dbReference type="GO" id="GO:0051213">
    <property type="term" value="F:dioxygenase activity"/>
    <property type="evidence" value="ECO:0007669"/>
    <property type="project" value="UniProtKB-KW"/>
</dbReference>
<reference evidence="1 2" key="1">
    <citation type="submission" date="2014-12" db="EMBL/GenBank/DDBJ databases">
        <title>16Stimator: statistical estimation of ribosomal gene copy numbers from draft genome assemblies.</title>
        <authorList>
            <person name="Perisin M.A."/>
            <person name="Vetter M."/>
            <person name="Gilbert J.A."/>
            <person name="Bergelson J."/>
        </authorList>
    </citation>
    <scope>NUCLEOTIDE SEQUENCE [LARGE SCALE GENOMIC DNA]</scope>
    <source>
        <strain evidence="1 2">MEDvA23</strain>
    </source>
</reference>
<sequence>MNVATLTQLLKEAEHHHGFYEATAPAHHWSDWYAAFIAARQDGRTVDEAKSAAALHMKEVLQ</sequence>
<organism evidence="1 2">
    <name type="scientific">Variovorax paradoxus</name>
    <dbReference type="NCBI Taxonomy" id="34073"/>
    <lineage>
        <taxon>Bacteria</taxon>
        <taxon>Pseudomonadati</taxon>
        <taxon>Pseudomonadota</taxon>
        <taxon>Betaproteobacteria</taxon>
        <taxon>Burkholderiales</taxon>
        <taxon>Comamonadaceae</taxon>
        <taxon>Variovorax</taxon>
    </lineage>
</organism>
<dbReference type="RefSeq" id="WP_042579617.1">
    <property type="nucleotide sequence ID" value="NZ_JXQQ01000032.1"/>
</dbReference>
<accession>A0A0D0MKU6</accession>
<gene>
    <name evidence="1" type="ORF">RT97_15130</name>
</gene>
<keyword evidence="1" id="KW-0223">Dioxygenase</keyword>
<protein>
    <submittedName>
        <fullName evidence="1">Glyoxalase/bleomycin resistance protein/dioxygenase</fullName>
    </submittedName>
</protein>
<dbReference type="Proteomes" id="UP000032067">
    <property type="component" value="Unassembled WGS sequence"/>
</dbReference>
<evidence type="ECO:0000313" key="2">
    <source>
        <dbReference type="Proteomes" id="UP000032067"/>
    </source>
</evidence>
<proteinExistence type="predicted"/>
<name>A0A0D0MKU6_VARPD</name>
<evidence type="ECO:0000313" key="1">
    <source>
        <dbReference type="EMBL" id="KIQ31509.1"/>
    </source>
</evidence>
<dbReference type="OrthoDB" id="5193712at2"/>
<comment type="caution">
    <text evidence="1">The sequence shown here is derived from an EMBL/GenBank/DDBJ whole genome shotgun (WGS) entry which is preliminary data.</text>
</comment>
<dbReference type="EMBL" id="JXQQ01000032">
    <property type="protein sequence ID" value="KIQ31509.1"/>
    <property type="molecule type" value="Genomic_DNA"/>
</dbReference>
<dbReference type="AlphaFoldDB" id="A0A0D0MKU6"/>